<accession>A0ABD4T8Q8</accession>
<dbReference type="AlphaFoldDB" id="A0ABD4T8Q8"/>
<dbReference type="Pfam" id="PF14907">
    <property type="entry name" value="NTP_transf_5"/>
    <property type="match status" value="1"/>
</dbReference>
<reference evidence="1 2" key="1">
    <citation type="journal article" date="2015" name="Genome Announc.">
        <title>Draft Genome Sequence of Filamentous Marine Cyanobacterium Lyngbya confervoides Strain BDU141951.</title>
        <authorList>
            <person name="Chandrababunaidu M.M."/>
            <person name="Sen D."/>
            <person name="Tripathy S."/>
        </authorList>
    </citation>
    <scope>NUCLEOTIDE SEQUENCE [LARGE SCALE GENOMIC DNA]</scope>
    <source>
        <strain evidence="1 2">BDU141951</strain>
    </source>
</reference>
<evidence type="ECO:0000313" key="2">
    <source>
        <dbReference type="Proteomes" id="UP000031561"/>
    </source>
</evidence>
<proteinExistence type="predicted"/>
<comment type="caution">
    <text evidence="1">The sequence shown here is derived from an EMBL/GenBank/DDBJ whole genome shotgun (WGS) entry which is preliminary data.</text>
</comment>
<dbReference type="Proteomes" id="UP000031561">
    <property type="component" value="Unassembled WGS sequence"/>
</dbReference>
<organism evidence="1 2">
    <name type="scientific">Lyngbya confervoides BDU141951</name>
    <dbReference type="NCBI Taxonomy" id="1574623"/>
    <lineage>
        <taxon>Bacteria</taxon>
        <taxon>Bacillati</taxon>
        <taxon>Cyanobacteriota</taxon>
        <taxon>Cyanophyceae</taxon>
        <taxon>Oscillatoriophycideae</taxon>
        <taxon>Oscillatoriales</taxon>
        <taxon>Microcoleaceae</taxon>
        <taxon>Lyngbya</taxon>
    </lineage>
</organism>
<sequence length="409" mass="47935">MSISPTPLSSPSPLRGEIRLLLACAGLHLVPDHRTTIAALLDQGLDWEYVLRTAARHRITPLLFQGLAQGCPERVPKAITAYLKQRYHLNHLKNLFLTHQLKGLLQLFQQQQVPVLAYKGPVLAQMAYGNLALREFCDLDLLVHPDQFCTAQAVLEGAGYTQIMNLSWENQYASADQQVNIDLHRRLCPDYFYLPDEFINPQQDRPSLESWFLLLCIQIGKDCCHWKLCLSQLFDLAELWRSHPDLEFALVQEQARALGCHRLLWMSICLIQEVLAFPLPPAVQAQLIDQRVAQDLAQQVQQKLWYEVDHPKPRRAEVGFWEFFRDLDHRFYLRIRERPRDRLRYAWHWLWKFIRFSLTPNQADRNLVRLPPYLSFLYCPIHVIRLILKYGWFKAVARAKRDRHHILGV</sequence>
<dbReference type="EMBL" id="JTHE03000104">
    <property type="protein sequence ID" value="MCM1984833.1"/>
    <property type="molecule type" value="Genomic_DNA"/>
</dbReference>
<gene>
    <name evidence="1" type="ORF">QQ91_0018585</name>
</gene>
<evidence type="ECO:0000313" key="1">
    <source>
        <dbReference type="EMBL" id="MCM1984833.1"/>
    </source>
</evidence>
<protein>
    <submittedName>
        <fullName evidence="1">Nucleotidyltransferase family protein</fullName>
    </submittedName>
</protein>
<keyword evidence="2" id="KW-1185">Reference proteome</keyword>
<name>A0ABD4T8Q8_9CYAN</name>
<dbReference type="RefSeq" id="WP_166277203.1">
    <property type="nucleotide sequence ID" value="NZ_JTHE03000104.1"/>
</dbReference>
<dbReference type="InterPro" id="IPR039498">
    <property type="entry name" value="NTP_transf_5"/>
</dbReference>